<dbReference type="AlphaFoldDB" id="A0A414ASZ4"/>
<proteinExistence type="predicted"/>
<dbReference type="Proteomes" id="UP000283975">
    <property type="component" value="Unassembled WGS sequence"/>
</dbReference>
<dbReference type="EMBL" id="QSHZ01000020">
    <property type="protein sequence ID" value="RHC54658.1"/>
    <property type="molecule type" value="Genomic_DNA"/>
</dbReference>
<name>A0A414ASZ4_9FIRM</name>
<comment type="caution">
    <text evidence="1">The sequence shown here is derived from an EMBL/GenBank/DDBJ whole genome shotgun (WGS) entry which is preliminary data.</text>
</comment>
<gene>
    <name evidence="1" type="ORF">DW839_18335</name>
</gene>
<dbReference type="RefSeq" id="WP_054354611.1">
    <property type="nucleotide sequence ID" value="NZ_JBCOSV010000080.1"/>
</dbReference>
<accession>A0A414ASZ4</accession>
<evidence type="ECO:0000313" key="2">
    <source>
        <dbReference type="Proteomes" id="UP000283975"/>
    </source>
</evidence>
<organism evidence="1 2">
    <name type="scientific">Enterocloster bolteae</name>
    <dbReference type="NCBI Taxonomy" id="208479"/>
    <lineage>
        <taxon>Bacteria</taxon>
        <taxon>Bacillati</taxon>
        <taxon>Bacillota</taxon>
        <taxon>Clostridia</taxon>
        <taxon>Lachnospirales</taxon>
        <taxon>Lachnospiraceae</taxon>
        <taxon>Enterocloster</taxon>
    </lineage>
</organism>
<reference evidence="1 2" key="1">
    <citation type="submission" date="2018-08" db="EMBL/GenBank/DDBJ databases">
        <title>A genome reference for cultivated species of the human gut microbiota.</title>
        <authorList>
            <person name="Zou Y."/>
            <person name="Xue W."/>
            <person name="Luo G."/>
        </authorList>
    </citation>
    <scope>NUCLEOTIDE SEQUENCE [LARGE SCALE GENOMIC DNA]</scope>
    <source>
        <strain evidence="1 2">AM35-14</strain>
    </source>
</reference>
<protein>
    <submittedName>
        <fullName evidence="1">Uncharacterized protein</fullName>
    </submittedName>
</protein>
<evidence type="ECO:0000313" key="1">
    <source>
        <dbReference type="EMBL" id="RHC54658.1"/>
    </source>
</evidence>
<sequence>MNYPVICKTTHRYTYNKKTKKKDLYILVLRYSEILQRYQTILIESNGKTYGRHYDRKLNITETDIQNTMVAERDIPKAVLNTVNECIKIDKMFNR</sequence>